<organism evidence="1 2">
    <name type="scientific">Helicobacter equorum</name>
    <dbReference type="NCBI Taxonomy" id="361872"/>
    <lineage>
        <taxon>Bacteria</taxon>
        <taxon>Pseudomonadati</taxon>
        <taxon>Campylobacterota</taxon>
        <taxon>Epsilonproteobacteria</taxon>
        <taxon>Campylobacterales</taxon>
        <taxon>Helicobacteraceae</taxon>
        <taxon>Helicobacter</taxon>
    </lineage>
</organism>
<evidence type="ECO:0000313" key="1">
    <source>
        <dbReference type="EMBL" id="RDU67276.1"/>
    </source>
</evidence>
<protein>
    <submittedName>
        <fullName evidence="1">Plasminogen-binding protein</fullName>
    </submittedName>
</protein>
<keyword evidence="2" id="KW-1185">Reference proteome</keyword>
<dbReference type="RefSeq" id="WP_115570997.1">
    <property type="nucleotide sequence ID" value="NZ_NXLT01000003.1"/>
</dbReference>
<comment type="caution">
    <text evidence="1">The sequence shown here is derived from an EMBL/GenBank/DDBJ whole genome shotgun (WGS) entry which is preliminary data.</text>
</comment>
<accession>A0A3D8IQU6</accession>
<sequence>MRILLVVCVAVCIGIFGGCSQKQYFEPKDISLKAEFSHKLPSSIVSTSRVGALLQNLEVLDTFGNIDIELTRNQRFLGREGTYYLVQDGCGALLFIDASTKTQSEFAFEKCIVSAKISPQGSANTFIALVSADNSVIVYDVNTKREVFSQKLANITAINTLAATPVFEKDKIIFPTLDGKLVIFDIPSNTLVRDILIQSDKFFNNIIYLAVKNDLMIAATTKRISAIIDNSKTFNYDGDFRDLLLYKDKLYVLNNDGKILELDHTLKLLREVNLEYARLHGIVIRNNTLYTLERNKYLIELSLESFLPVVYKIDLPSKKPIFYTDDTLFYDRFYKRF</sequence>
<dbReference type="Gene3D" id="2.130.10.10">
    <property type="entry name" value="YVTN repeat-like/Quinoprotein amine dehydrogenase"/>
    <property type="match status" value="1"/>
</dbReference>
<dbReference type="InterPro" id="IPR015943">
    <property type="entry name" value="WD40/YVTN_repeat-like_dom_sf"/>
</dbReference>
<gene>
    <name evidence="1" type="ORF">CQA54_04700</name>
</gene>
<proteinExistence type="predicted"/>
<dbReference type="OrthoDB" id="5328932at2"/>
<dbReference type="EMBL" id="NXLT01000003">
    <property type="protein sequence ID" value="RDU67276.1"/>
    <property type="molecule type" value="Genomic_DNA"/>
</dbReference>
<reference evidence="1 2" key="1">
    <citation type="submission" date="2018-04" db="EMBL/GenBank/DDBJ databases">
        <title>Novel Campyloabacter and Helicobacter Species and Strains.</title>
        <authorList>
            <person name="Mannion A.J."/>
            <person name="Shen Z."/>
            <person name="Fox J.G."/>
        </authorList>
    </citation>
    <scope>NUCLEOTIDE SEQUENCE [LARGE SCALE GENOMIC DNA]</scope>
    <source>
        <strain evidence="1 2">MIT 12-6600</strain>
    </source>
</reference>
<dbReference type="Proteomes" id="UP000256514">
    <property type="component" value="Unassembled WGS sequence"/>
</dbReference>
<evidence type="ECO:0000313" key="2">
    <source>
        <dbReference type="Proteomes" id="UP000256514"/>
    </source>
</evidence>
<dbReference type="PROSITE" id="PS51257">
    <property type="entry name" value="PROKAR_LIPOPROTEIN"/>
    <property type="match status" value="1"/>
</dbReference>
<dbReference type="SUPFAM" id="SSF101908">
    <property type="entry name" value="Putative isomerase YbhE"/>
    <property type="match status" value="1"/>
</dbReference>
<dbReference type="AlphaFoldDB" id="A0A3D8IQU6"/>
<name>A0A3D8IQU6_9HELI</name>